<dbReference type="SMART" id="SM00320">
    <property type="entry name" value="WD40"/>
    <property type="match status" value="3"/>
</dbReference>
<dbReference type="AlphaFoldDB" id="A0A3M2S088"/>
<dbReference type="PROSITE" id="PS50294">
    <property type="entry name" value="WD_REPEATS_REGION"/>
    <property type="match status" value="1"/>
</dbReference>
<dbReference type="PANTHER" id="PTHR44215:SF1">
    <property type="entry name" value="WD REPEAT-CONTAINING PROTEIN 75"/>
    <property type="match status" value="1"/>
</dbReference>
<feature type="region of interest" description="Disordered" evidence="9">
    <location>
        <begin position="90"/>
        <end position="138"/>
    </location>
</feature>
<accession>A0A3M2S088</accession>
<protein>
    <submittedName>
        <fullName evidence="10">Uncharacterized protein</fullName>
    </submittedName>
</protein>
<dbReference type="GO" id="GO:0006364">
    <property type="term" value="P:rRNA processing"/>
    <property type="evidence" value="ECO:0007669"/>
    <property type="project" value="UniProtKB-KW"/>
</dbReference>
<evidence type="ECO:0000256" key="9">
    <source>
        <dbReference type="SAM" id="MobiDB-lite"/>
    </source>
</evidence>
<dbReference type="PANTHER" id="PTHR44215">
    <property type="entry name" value="WD REPEAT-CONTAINING PROTEIN 75"/>
    <property type="match status" value="1"/>
</dbReference>
<feature type="compositionally biased region" description="Basic and acidic residues" evidence="9">
    <location>
        <begin position="99"/>
        <end position="118"/>
    </location>
</feature>
<dbReference type="InterPro" id="IPR001680">
    <property type="entry name" value="WD40_rpt"/>
</dbReference>
<keyword evidence="11" id="KW-1185">Reference proteome</keyword>
<dbReference type="GO" id="GO:0003723">
    <property type="term" value="F:RNA binding"/>
    <property type="evidence" value="ECO:0007669"/>
    <property type="project" value="InterPro"/>
</dbReference>
<dbReference type="InterPro" id="IPR011044">
    <property type="entry name" value="Quino_amine_DH_bsu"/>
</dbReference>
<dbReference type="STRING" id="2010991.A0A3M2S088"/>
<keyword evidence="5" id="KW-0677">Repeat</keyword>
<evidence type="ECO:0000256" key="5">
    <source>
        <dbReference type="ARBA" id="ARBA00022737"/>
    </source>
</evidence>
<evidence type="ECO:0000256" key="4">
    <source>
        <dbReference type="ARBA" id="ARBA00022574"/>
    </source>
</evidence>
<dbReference type="EMBL" id="NKUJ01000183">
    <property type="protein sequence ID" value="RMJ10973.1"/>
    <property type="molecule type" value="Genomic_DNA"/>
</dbReference>
<dbReference type="OrthoDB" id="4096at2759"/>
<keyword evidence="7" id="KW-0539">Nucleus</keyword>
<dbReference type="InterPro" id="IPR036322">
    <property type="entry name" value="WD40_repeat_dom_sf"/>
</dbReference>
<dbReference type="Gene3D" id="2.130.10.10">
    <property type="entry name" value="YVTN repeat-like/Quinoprotein amine dehydrogenase"/>
    <property type="match status" value="2"/>
</dbReference>
<evidence type="ECO:0000256" key="3">
    <source>
        <dbReference type="ARBA" id="ARBA00022552"/>
    </source>
</evidence>
<evidence type="ECO:0000256" key="1">
    <source>
        <dbReference type="ARBA" id="ARBA00004604"/>
    </source>
</evidence>
<gene>
    <name evidence="10" type="ORF">CDV36_009362</name>
</gene>
<dbReference type="InterPro" id="IPR053826">
    <property type="entry name" value="WDR75"/>
</dbReference>
<evidence type="ECO:0000313" key="10">
    <source>
        <dbReference type="EMBL" id="RMJ10973.1"/>
    </source>
</evidence>
<proteinExistence type="predicted"/>
<evidence type="ECO:0000256" key="6">
    <source>
        <dbReference type="ARBA" id="ARBA00023163"/>
    </source>
</evidence>
<evidence type="ECO:0000256" key="8">
    <source>
        <dbReference type="PROSITE-ProRule" id="PRU00221"/>
    </source>
</evidence>
<dbReference type="Pfam" id="PF23869">
    <property type="entry name" value="Beta-prop_WDR75_1st"/>
    <property type="match status" value="1"/>
</dbReference>
<feature type="repeat" description="WD" evidence="8">
    <location>
        <begin position="456"/>
        <end position="497"/>
    </location>
</feature>
<evidence type="ECO:0000256" key="7">
    <source>
        <dbReference type="ARBA" id="ARBA00023242"/>
    </source>
</evidence>
<dbReference type="GO" id="GO:2000234">
    <property type="term" value="P:positive regulation of rRNA processing"/>
    <property type="evidence" value="ECO:0007669"/>
    <property type="project" value="TreeGrafter"/>
</dbReference>
<reference evidence="10 11" key="1">
    <citation type="submission" date="2017-06" db="EMBL/GenBank/DDBJ databases">
        <title>Comparative genomic analysis of Ambrosia Fusariam Clade fungi.</title>
        <authorList>
            <person name="Stajich J.E."/>
            <person name="Carrillo J."/>
            <person name="Kijimoto T."/>
            <person name="Eskalen A."/>
            <person name="O'Donnell K."/>
            <person name="Kasson M."/>
        </authorList>
    </citation>
    <scope>NUCLEOTIDE SEQUENCE [LARGE SCALE GENOMIC DNA]</scope>
    <source>
        <strain evidence="10">UCR3666</strain>
    </source>
</reference>
<sequence>MRLGESSRFFGVVPEIENKFYLPTFVRRPAYLISSKKFTKRDQNFCELPADAQAGAFSLDKTTSQQNFIDRRESNTRYLSRLCRQEEVVKMAGHKSPRTKLDPTKKRKRDLNENDSRSKRLRAERKLNKANGRKLDAGELPNSNGVVAELDGLAGALEAPASRELEIVRQFDNAEAGWRVSKPMGGRMLDIDPILTEDEQHLILAYNTSIQVYSAADSLLVRRIPITAADSSEQKVSAPAHIVAMRHSKQDSNIIWVACSDGHVFQVDWTSSKTPVSFQTRSRTANALVVLTKKISGKEQELVLVAESDKPGRIEVVAYPANVKAESEPKVVLAMKKSGNGLQLLEASDDGQVLVGGFNDRLFFGVPSQPQFDNLAALEYEIYTFDVPDLVTALDLRVYPRPATGGRKARQETAPVLDIIVGGARGSIYLYRDALARSQALAKSGSDKEPIQAQNFHWHRRAVHAVKWSRDGHYMISGGSENALVLWQMDTGRKDFLPHLSGCVENITVSSNGSAYAIHLDDNSAMIISTAEMKPTAYVAGIQSAAVNVSTPKDQLVQRTWKAPEGVTRPIPAAINPSDHSRLHVCVGNGRQATLAGGFSAPLLQTFDLESFRSVSQQALARTQPTDVNITNKGHPIGEPLITHIAFSADGEWLASVDTWEPSSRDVDNVLSDMKDQFIHERREVYLKFWEARKGEDQIALVSRINAPHATSRNEAVLDLASNPVSTCFATIGTDGSVRLWRPKTRSQNGILVKGPNGREVFTWSCSQVIAVGDGVSPDGTVDIPDSSVKYEPQGSIAFSEDGSTLFVAFGTAGSGAVYMIDAASGEVVKTLEGQWKGHLRSIRALSPFVVILSDELRVYDVVSDELRYGIVMPESLQANELLQLAVDHTSEHFALALPASEGSLLAVFDPEETEPLLVRSTPQRVVSLVSAPDTSGFIALDDAAQVWVVAEGSDPSSLATVQPLEDLRLEGTEANGGDKVALIDEDEEMASDDEVEAEGEVEAEDVEMEDDDVHHSVINQQHLADIFDAAPAFAAPPIEDMFYKVTGLLATKPLSAS</sequence>
<dbReference type="Proteomes" id="UP000277212">
    <property type="component" value="Unassembled WGS sequence"/>
</dbReference>
<dbReference type="SUPFAM" id="SSF50969">
    <property type="entry name" value="YVTN repeat-like/Quinoprotein amine dehydrogenase"/>
    <property type="match status" value="1"/>
</dbReference>
<evidence type="ECO:0000256" key="2">
    <source>
        <dbReference type="ARBA" id="ARBA00022517"/>
    </source>
</evidence>
<dbReference type="GO" id="GO:0045943">
    <property type="term" value="P:positive regulation of transcription by RNA polymerase I"/>
    <property type="evidence" value="ECO:0007669"/>
    <property type="project" value="InterPro"/>
</dbReference>
<keyword evidence="2" id="KW-0690">Ribosome biogenesis</keyword>
<dbReference type="PROSITE" id="PS50082">
    <property type="entry name" value="WD_REPEATS_2"/>
    <property type="match status" value="1"/>
</dbReference>
<keyword evidence="3" id="KW-0698">rRNA processing</keyword>
<keyword evidence="6" id="KW-0804">Transcription</keyword>
<comment type="caution">
    <text evidence="10">The sequence shown here is derived from an EMBL/GenBank/DDBJ whole genome shotgun (WGS) entry which is preliminary data.</text>
</comment>
<dbReference type="SUPFAM" id="SSF50978">
    <property type="entry name" value="WD40 repeat-like"/>
    <property type="match status" value="1"/>
</dbReference>
<name>A0A3M2S088_9HYPO</name>
<evidence type="ECO:0000313" key="11">
    <source>
        <dbReference type="Proteomes" id="UP000277212"/>
    </source>
</evidence>
<dbReference type="InterPro" id="IPR015943">
    <property type="entry name" value="WD40/YVTN_repeat-like_dom_sf"/>
</dbReference>
<dbReference type="GO" id="GO:0032040">
    <property type="term" value="C:small-subunit processome"/>
    <property type="evidence" value="ECO:0007669"/>
    <property type="project" value="InterPro"/>
</dbReference>
<keyword evidence="4 8" id="KW-0853">WD repeat</keyword>
<comment type="subcellular location">
    <subcellularLocation>
        <location evidence="1">Nucleus</location>
        <location evidence="1">Nucleolus</location>
    </subcellularLocation>
</comment>
<organism evidence="10 11">
    <name type="scientific">Fusarium kuroshium</name>
    <dbReference type="NCBI Taxonomy" id="2010991"/>
    <lineage>
        <taxon>Eukaryota</taxon>
        <taxon>Fungi</taxon>
        <taxon>Dikarya</taxon>
        <taxon>Ascomycota</taxon>
        <taxon>Pezizomycotina</taxon>
        <taxon>Sordariomycetes</taxon>
        <taxon>Hypocreomycetidae</taxon>
        <taxon>Hypocreales</taxon>
        <taxon>Nectriaceae</taxon>
        <taxon>Fusarium</taxon>
        <taxon>Fusarium solani species complex</taxon>
    </lineage>
</organism>